<gene>
    <name evidence="3" type="ORF">SVIO_003050</name>
</gene>
<dbReference type="PANTHER" id="PTHR48050">
    <property type="entry name" value="STEROL 3-BETA-GLUCOSYLTRANSFERASE"/>
    <property type="match status" value="1"/>
</dbReference>
<accession>A0A4D4KM55</accession>
<dbReference type="EMBL" id="BJHW01000001">
    <property type="protein sequence ID" value="GDY49682.1"/>
    <property type="molecule type" value="Genomic_DNA"/>
</dbReference>
<feature type="domain" description="Erythromycin biosynthesis protein CIII-like C-terminal" evidence="2">
    <location>
        <begin position="260"/>
        <end position="371"/>
    </location>
</feature>
<evidence type="ECO:0000313" key="4">
    <source>
        <dbReference type="Proteomes" id="UP000301309"/>
    </source>
</evidence>
<evidence type="ECO:0000259" key="2">
    <source>
        <dbReference type="Pfam" id="PF06722"/>
    </source>
</evidence>
<name>A0A4D4KM55_STRVO</name>
<proteinExistence type="predicted"/>
<dbReference type="SUPFAM" id="SSF53756">
    <property type="entry name" value="UDP-Glycosyltransferase/glycogen phosphorylase"/>
    <property type="match status" value="1"/>
</dbReference>
<organism evidence="3 4">
    <name type="scientific">Streptomyces violaceusniger</name>
    <dbReference type="NCBI Taxonomy" id="68280"/>
    <lineage>
        <taxon>Bacteria</taxon>
        <taxon>Bacillati</taxon>
        <taxon>Actinomycetota</taxon>
        <taxon>Actinomycetes</taxon>
        <taxon>Kitasatosporales</taxon>
        <taxon>Streptomycetaceae</taxon>
        <taxon>Streptomyces</taxon>
        <taxon>Streptomyces violaceusniger group</taxon>
    </lineage>
</organism>
<dbReference type="PANTHER" id="PTHR48050:SF13">
    <property type="entry name" value="STEROL 3-BETA-GLUCOSYLTRANSFERASE UGT80A2"/>
    <property type="match status" value="1"/>
</dbReference>
<evidence type="ECO:0000313" key="3">
    <source>
        <dbReference type="EMBL" id="GDY49682.1"/>
    </source>
</evidence>
<dbReference type="Pfam" id="PF06722">
    <property type="entry name" value="EryCIII-like_C"/>
    <property type="match status" value="1"/>
</dbReference>
<dbReference type="InterPro" id="IPR010610">
    <property type="entry name" value="EryCIII-like_C"/>
</dbReference>
<comment type="caution">
    <text evidence="3">The sequence shown here is derived from an EMBL/GenBank/DDBJ whole genome shotgun (WGS) entry which is preliminary data.</text>
</comment>
<keyword evidence="4" id="KW-1185">Reference proteome</keyword>
<dbReference type="GO" id="GO:0016758">
    <property type="term" value="F:hexosyltransferase activity"/>
    <property type="evidence" value="ECO:0007669"/>
    <property type="project" value="UniProtKB-ARBA"/>
</dbReference>
<evidence type="ECO:0000256" key="1">
    <source>
        <dbReference type="ARBA" id="ARBA00022679"/>
    </source>
</evidence>
<dbReference type="Proteomes" id="UP000301309">
    <property type="component" value="Unassembled WGS sequence"/>
</dbReference>
<dbReference type="AlphaFoldDB" id="A0A4D4KM55"/>
<dbReference type="OrthoDB" id="5488434at2"/>
<dbReference type="GO" id="GO:0017000">
    <property type="term" value="P:antibiotic biosynthetic process"/>
    <property type="evidence" value="ECO:0007669"/>
    <property type="project" value="UniProtKB-ARBA"/>
</dbReference>
<dbReference type="GO" id="GO:0008194">
    <property type="term" value="F:UDP-glycosyltransferase activity"/>
    <property type="evidence" value="ECO:0007669"/>
    <property type="project" value="InterPro"/>
</dbReference>
<dbReference type="InterPro" id="IPR002213">
    <property type="entry name" value="UDP_glucos_trans"/>
</dbReference>
<keyword evidence="1 3" id="KW-0808">Transferase</keyword>
<dbReference type="Gene3D" id="3.40.50.2000">
    <property type="entry name" value="Glycogen Phosphorylase B"/>
    <property type="match status" value="2"/>
</dbReference>
<dbReference type="CDD" id="cd03784">
    <property type="entry name" value="GT1_Gtf-like"/>
    <property type="match status" value="1"/>
</dbReference>
<sequence>MRVLCTVWSVNSHLEPLLPLVRSLRAAGDEVLVATTEQLAPKVGATGARVETVLQDPTSPFQAGSTGRPPLGSLLADKMAALLDTSELLTRTKEIAALAESFGADLVIRDDSEYAGYLAAELLRLPVVCLAGAMSNTYNHDDLTTVFNLFRTELGLPALTGPSGLYPGALLDYMPESVAFSAAPAPRTLRFRQPRRNEVGARLPEVAATGERPLVYAAIGTGWRTWRDLGVSGGDDPYRAMADLLAALSEVECTALVSSGGMDTEGMPRGPHVEVHDHLPQQLLLEAAQLFCSHGGYNGIREAIRAGVPMLVRPSTLDQPANAAAITRLGLGSTVSGLDAGQLAERIVGSLADAELAWRSRAARAAMLALPGVDAAPEVLRTVRRDARD</sequence>
<reference evidence="3 4" key="1">
    <citation type="journal article" date="2020" name="Int. J. Syst. Evol. Microbiol.">
        <title>Reclassification of Streptomyces castelarensis and Streptomyces sporoclivatus as later heterotypic synonyms of Streptomyces antimycoticus.</title>
        <authorList>
            <person name="Komaki H."/>
            <person name="Tamura T."/>
        </authorList>
    </citation>
    <scope>NUCLEOTIDE SEQUENCE [LARGE SCALE GENOMIC DNA]</scope>
    <source>
        <strain evidence="3 4">NBRC 13459</strain>
    </source>
</reference>
<dbReference type="InterPro" id="IPR050426">
    <property type="entry name" value="Glycosyltransferase_28"/>
</dbReference>
<protein>
    <submittedName>
        <fullName evidence="3">Oleandomycin glycosyltransferase</fullName>
    </submittedName>
</protein>